<evidence type="ECO:0000256" key="2">
    <source>
        <dbReference type="ARBA" id="ARBA00004941"/>
    </source>
</evidence>
<sequence>MRLWDKGYDIDNFTESFTIGKDRELDVMLAKADVTGSLAHLEMLHHVSLVSDEEYRQLRKALIGIHARVEKGEFVIGEGVEDVHSQIELMLVEECGDAGKKIHTGRSRNDQVLLDLKLFSREAIFETLESVERLFRLLIQRAEESKDILIPGYTHLQVAMPSSFGLWFGAYAESLADDLLLLKAAYDMVNTNPLGSGAGYGSSIALNRKMTTGLLGFADLAYNVVYAQMQRGKMEKNVLFGLAAVATTLGRLAADVCLFACGNFGFLHLPDKYTTGSSIMPHKKNPDIFELIRAKCNRLQSLPTQMAMLCGNLTSGYFRDMQLTKELYLPAFRELNDCLFMAHLVLKDMALKRDILKDPRYGYIFSVEDVNEMVMAGVPFREAYRKIGMQVQQGEYHAGTREIHHTHEGSIGNLCLNKIKDRFDERMAAWDISAVREAEKRLLKL</sequence>
<dbReference type="Gene3D" id="1.10.40.30">
    <property type="entry name" value="Fumarase/aspartase (C-terminal domain)"/>
    <property type="match status" value="1"/>
</dbReference>
<organism evidence="7 8">
    <name type="scientific">Butyricimonas hominis</name>
    <dbReference type="NCBI Taxonomy" id="2763032"/>
    <lineage>
        <taxon>Bacteria</taxon>
        <taxon>Pseudomonadati</taxon>
        <taxon>Bacteroidota</taxon>
        <taxon>Bacteroidia</taxon>
        <taxon>Bacteroidales</taxon>
        <taxon>Odoribacteraceae</taxon>
        <taxon>Butyricimonas</taxon>
    </lineage>
</organism>
<dbReference type="GO" id="GO:0004056">
    <property type="term" value="F:argininosuccinate lyase activity"/>
    <property type="evidence" value="ECO:0007669"/>
    <property type="project" value="UniProtKB-EC"/>
</dbReference>
<comment type="caution">
    <text evidence="7">The sequence shown here is derived from an EMBL/GenBank/DDBJ whole genome shotgun (WGS) entry which is preliminary data.</text>
</comment>
<dbReference type="Proteomes" id="UP000646484">
    <property type="component" value="Unassembled WGS sequence"/>
</dbReference>
<dbReference type="EMBL" id="JACOOH010000001">
    <property type="protein sequence ID" value="MBC5619734.1"/>
    <property type="molecule type" value="Genomic_DNA"/>
</dbReference>
<dbReference type="InterPro" id="IPR022761">
    <property type="entry name" value="Fumarate_lyase_N"/>
</dbReference>
<comment type="catalytic activity">
    <reaction evidence="1">
        <text>2-(N(omega)-L-arginino)succinate = fumarate + L-arginine</text>
        <dbReference type="Rhea" id="RHEA:24020"/>
        <dbReference type="ChEBI" id="CHEBI:29806"/>
        <dbReference type="ChEBI" id="CHEBI:32682"/>
        <dbReference type="ChEBI" id="CHEBI:57472"/>
        <dbReference type="EC" id="4.3.2.1"/>
    </reaction>
</comment>
<dbReference type="PANTHER" id="PTHR43814:SF1">
    <property type="entry name" value="ARGININOSUCCINATE LYASE"/>
    <property type="match status" value="1"/>
</dbReference>
<keyword evidence="4" id="KW-0055">Arginine biosynthesis</keyword>
<dbReference type="PROSITE" id="PS00163">
    <property type="entry name" value="FUMARATE_LYASES"/>
    <property type="match status" value="1"/>
</dbReference>
<dbReference type="SUPFAM" id="SSF48557">
    <property type="entry name" value="L-aspartase-like"/>
    <property type="match status" value="1"/>
</dbReference>
<dbReference type="RefSeq" id="WP_186974640.1">
    <property type="nucleotide sequence ID" value="NZ_JACOOH010000001.1"/>
</dbReference>
<dbReference type="InterPro" id="IPR008948">
    <property type="entry name" value="L-Aspartase-like"/>
</dbReference>
<dbReference type="NCBIfam" id="TIGR00838">
    <property type="entry name" value="argH"/>
    <property type="match status" value="1"/>
</dbReference>
<dbReference type="PRINTS" id="PR00145">
    <property type="entry name" value="ARGSUCLYASE"/>
</dbReference>
<evidence type="ECO:0000313" key="8">
    <source>
        <dbReference type="Proteomes" id="UP000646484"/>
    </source>
</evidence>
<comment type="pathway">
    <text evidence="2">Amino-acid biosynthesis; L-arginine biosynthesis; L-arginine from L-ornithine and carbamoyl phosphate: step 3/3.</text>
</comment>
<name>A0ABR7CVN2_9BACT</name>
<dbReference type="InterPro" id="IPR020557">
    <property type="entry name" value="Fumarate_lyase_CS"/>
</dbReference>
<dbReference type="Pfam" id="PF00206">
    <property type="entry name" value="Lyase_1"/>
    <property type="match status" value="1"/>
</dbReference>
<dbReference type="InterPro" id="IPR000362">
    <property type="entry name" value="Fumarate_lyase_fam"/>
</dbReference>
<evidence type="ECO:0000256" key="1">
    <source>
        <dbReference type="ARBA" id="ARBA00000985"/>
    </source>
</evidence>
<feature type="domain" description="Fumarate lyase N-terminal" evidence="6">
    <location>
        <begin position="24"/>
        <end position="299"/>
    </location>
</feature>
<gene>
    <name evidence="7" type="primary">argH</name>
    <name evidence="7" type="ORF">H8S64_01335</name>
</gene>
<evidence type="ECO:0000256" key="3">
    <source>
        <dbReference type="ARBA" id="ARBA00012338"/>
    </source>
</evidence>
<reference evidence="7 8" key="1">
    <citation type="submission" date="2020-08" db="EMBL/GenBank/DDBJ databases">
        <title>Genome public.</title>
        <authorList>
            <person name="Liu C."/>
            <person name="Sun Q."/>
        </authorList>
    </citation>
    <scope>NUCLEOTIDE SEQUENCE [LARGE SCALE GENOMIC DNA]</scope>
    <source>
        <strain evidence="7 8">NSJ-56</strain>
    </source>
</reference>
<dbReference type="PRINTS" id="PR00149">
    <property type="entry name" value="FUMRATELYASE"/>
</dbReference>
<dbReference type="InterPro" id="IPR009049">
    <property type="entry name" value="Argininosuccinate_lyase"/>
</dbReference>
<dbReference type="PANTHER" id="PTHR43814">
    <property type="entry name" value="ARGININOSUCCINATE LYASE"/>
    <property type="match status" value="1"/>
</dbReference>
<dbReference type="Gene3D" id="1.20.200.10">
    <property type="entry name" value="Fumarase/aspartase (Central domain)"/>
    <property type="match status" value="1"/>
</dbReference>
<keyword evidence="7" id="KW-0456">Lyase</keyword>
<dbReference type="Gene3D" id="1.10.275.10">
    <property type="entry name" value="Fumarase/aspartase (N-terminal domain)"/>
    <property type="match status" value="1"/>
</dbReference>
<dbReference type="EC" id="4.3.2.1" evidence="3 5"/>
<evidence type="ECO:0000256" key="4">
    <source>
        <dbReference type="ARBA" id="ARBA00022571"/>
    </source>
</evidence>
<keyword evidence="8" id="KW-1185">Reference proteome</keyword>
<dbReference type="InterPro" id="IPR024083">
    <property type="entry name" value="Fumarase/histidase_N"/>
</dbReference>
<protein>
    <recommendedName>
        <fullName evidence="3 5">Argininosuccinate lyase</fullName>
        <ecNumber evidence="3 5">4.3.2.1</ecNumber>
    </recommendedName>
</protein>
<evidence type="ECO:0000259" key="6">
    <source>
        <dbReference type="Pfam" id="PF00206"/>
    </source>
</evidence>
<evidence type="ECO:0000256" key="5">
    <source>
        <dbReference type="NCBIfam" id="TIGR00838"/>
    </source>
</evidence>
<keyword evidence="4" id="KW-0028">Amino-acid biosynthesis</keyword>
<evidence type="ECO:0000313" key="7">
    <source>
        <dbReference type="EMBL" id="MBC5619734.1"/>
    </source>
</evidence>
<accession>A0ABR7CVN2</accession>
<proteinExistence type="predicted"/>